<dbReference type="Proteomes" id="UP001369815">
    <property type="component" value="Unassembled WGS sequence"/>
</dbReference>
<keyword evidence="1" id="KW-0472">Membrane</keyword>
<sequence>MEENPFYYMRPSHVIAAAVALSVVDILVVGLRFWARKAQKQLLGSDDWLMVPATLVTVGIGISQLYGVSQKALGYRTVIPDGYKGNPFELVTPQLSLKSRASHIRACELSKG</sequence>
<evidence type="ECO:0000256" key="1">
    <source>
        <dbReference type="SAM" id="Phobius"/>
    </source>
</evidence>
<dbReference type="AlphaFoldDB" id="A0AAX6MR45"/>
<keyword evidence="1" id="KW-1133">Transmembrane helix</keyword>
<protein>
    <recommendedName>
        <fullName evidence="4">Integral membrane protein</fullName>
    </recommendedName>
</protein>
<evidence type="ECO:0008006" key="4">
    <source>
        <dbReference type="Google" id="ProtNLM"/>
    </source>
</evidence>
<evidence type="ECO:0000313" key="2">
    <source>
        <dbReference type="EMBL" id="KAK6954651.1"/>
    </source>
</evidence>
<proteinExistence type="predicted"/>
<organism evidence="2 3">
    <name type="scientific">Daldinia eschscholtzii</name>
    <dbReference type="NCBI Taxonomy" id="292717"/>
    <lineage>
        <taxon>Eukaryota</taxon>
        <taxon>Fungi</taxon>
        <taxon>Dikarya</taxon>
        <taxon>Ascomycota</taxon>
        <taxon>Pezizomycotina</taxon>
        <taxon>Sordariomycetes</taxon>
        <taxon>Xylariomycetidae</taxon>
        <taxon>Xylariales</taxon>
        <taxon>Hypoxylaceae</taxon>
        <taxon>Daldinia</taxon>
    </lineage>
</organism>
<keyword evidence="3" id="KW-1185">Reference proteome</keyword>
<feature type="transmembrane region" description="Helical" evidence="1">
    <location>
        <begin position="12"/>
        <end position="35"/>
    </location>
</feature>
<keyword evidence="1" id="KW-0812">Transmembrane</keyword>
<feature type="transmembrane region" description="Helical" evidence="1">
    <location>
        <begin position="47"/>
        <end position="66"/>
    </location>
</feature>
<name>A0AAX6MR45_9PEZI</name>
<gene>
    <name evidence="2" type="ORF">Daesc_004618</name>
</gene>
<reference evidence="2 3" key="1">
    <citation type="journal article" date="2024" name="Front Chem Biol">
        <title>Unveiling the potential of Daldinia eschscholtzii MFLUCC 19-0629 through bioactivity and bioinformatics studies for enhanced sustainable agriculture production.</title>
        <authorList>
            <person name="Brooks S."/>
            <person name="Weaver J.A."/>
            <person name="Klomchit A."/>
            <person name="Alharthi S.A."/>
            <person name="Onlamun T."/>
            <person name="Nurani R."/>
            <person name="Vong T.K."/>
            <person name="Alberti F."/>
            <person name="Greco C."/>
        </authorList>
    </citation>
    <scope>NUCLEOTIDE SEQUENCE [LARGE SCALE GENOMIC DNA]</scope>
    <source>
        <strain evidence="2">MFLUCC 19-0629</strain>
    </source>
</reference>
<accession>A0AAX6MR45</accession>
<comment type="caution">
    <text evidence="2">The sequence shown here is derived from an EMBL/GenBank/DDBJ whole genome shotgun (WGS) entry which is preliminary data.</text>
</comment>
<evidence type="ECO:0000313" key="3">
    <source>
        <dbReference type="Proteomes" id="UP001369815"/>
    </source>
</evidence>
<dbReference type="EMBL" id="JBANMG010000004">
    <property type="protein sequence ID" value="KAK6954651.1"/>
    <property type="molecule type" value="Genomic_DNA"/>
</dbReference>